<dbReference type="CDD" id="cd06257">
    <property type="entry name" value="DnaJ"/>
    <property type="match status" value="1"/>
</dbReference>
<dbReference type="RefSeq" id="XP_067752693.1">
    <property type="nucleotide sequence ID" value="XM_067896536.1"/>
</dbReference>
<evidence type="ECO:0000256" key="1">
    <source>
        <dbReference type="SAM" id="MobiDB-lite"/>
    </source>
</evidence>
<dbReference type="SUPFAM" id="SSF46565">
    <property type="entry name" value="Chaperone J-domain"/>
    <property type="match status" value="1"/>
</dbReference>
<dbReference type="PROSITE" id="PS50076">
    <property type="entry name" value="DNAJ_2"/>
    <property type="match status" value="1"/>
</dbReference>
<feature type="domain" description="J" evidence="2">
    <location>
        <begin position="14"/>
        <end position="69"/>
    </location>
</feature>
<evidence type="ECO:0000313" key="3">
    <source>
        <dbReference type="EMBL" id="KAG5490365.1"/>
    </source>
</evidence>
<accession>A0A836HTN3</accession>
<evidence type="ECO:0000259" key="2">
    <source>
        <dbReference type="PROSITE" id="PS50076"/>
    </source>
</evidence>
<dbReference type="EMBL" id="JAFJZO010000036">
    <property type="protein sequence ID" value="KAG5490365.1"/>
    <property type="molecule type" value="Genomic_DNA"/>
</dbReference>
<feature type="region of interest" description="Disordered" evidence="1">
    <location>
        <begin position="291"/>
        <end position="382"/>
    </location>
</feature>
<sequence>MLARGCFLRQKSVSPRMVLGLQDGQSYMPSDIKKAFRERALTAHPDTGGDPDNFRQLQAAYEALLHEHSAGKNDCHAATASQDSGFYAHPHAQWSHDTCSQRAYWHNMHAEMNMNTNSRGSRQHASNTHYRARPHYHTYGEGLGEDFQESFKSSSSFASHGQQGSEANFSTWYFYRPYEPDYRNPYGTGFTPEEIRKAAEEQRRGFVRAVVWHACLWSGLGLVVYLHERNNRVWRAMEAREKGYQDPEYWEQLRKEEEEARRKSRAPLRLERHWLEAPLVKPLMMDISEDDLRGAPKASPAESPQQPNTAEERRRQVPGSTRRVLRSASGNVGYPRVVSYRGRPFTPNGVRGVRNTAPKTPKTYAEDITHEMENEDDVDECS</sequence>
<dbReference type="InterPro" id="IPR036869">
    <property type="entry name" value="J_dom_sf"/>
</dbReference>
<dbReference type="GeneID" id="94286613"/>
<organism evidence="3 4">
    <name type="scientific">Porcisia hertigi</name>
    <dbReference type="NCBI Taxonomy" id="2761500"/>
    <lineage>
        <taxon>Eukaryota</taxon>
        <taxon>Discoba</taxon>
        <taxon>Euglenozoa</taxon>
        <taxon>Kinetoplastea</taxon>
        <taxon>Metakinetoplastina</taxon>
        <taxon>Trypanosomatida</taxon>
        <taxon>Trypanosomatidae</taxon>
        <taxon>Leishmaniinae</taxon>
        <taxon>Porcisia</taxon>
    </lineage>
</organism>
<dbReference type="SMART" id="SM00271">
    <property type="entry name" value="DnaJ"/>
    <property type="match status" value="1"/>
</dbReference>
<dbReference type="Pfam" id="PF00226">
    <property type="entry name" value="DnaJ"/>
    <property type="match status" value="1"/>
</dbReference>
<dbReference type="AlphaFoldDB" id="A0A836HTN3"/>
<name>A0A836HTN3_9TRYP</name>
<dbReference type="Proteomes" id="UP000674318">
    <property type="component" value="Unassembled WGS sequence"/>
</dbReference>
<keyword evidence="4" id="KW-1185">Reference proteome</keyword>
<dbReference type="OrthoDB" id="445556at2759"/>
<comment type="caution">
    <text evidence="3">The sequence shown here is derived from an EMBL/GenBank/DDBJ whole genome shotgun (WGS) entry which is preliminary data.</text>
</comment>
<feature type="compositionally biased region" description="Acidic residues" evidence="1">
    <location>
        <begin position="373"/>
        <end position="382"/>
    </location>
</feature>
<dbReference type="InterPro" id="IPR001623">
    <property type="entry name" value="DnaJ_domain"/>
</dbReference>
<protein>
    <recommendedName>
        <fullName evidence="2">J domain-containing protein</fullName>
    </recommendedName>
</protein>
<dbReference type="Gene3D" id="1.10.287.110">
    <property type="entry name" value="DnaJ domain"/>
    <property type="match status" value="1"/>
</dbReference>
<evidence type="ECO:0000313" key="4">
    <source>
        <dbReference type="Proteomes" id="UP000674318"/>
    </source>
</evidence>
<gene>
    <name evidence="3" type="ORF">JKF63_00485</name>
</gene>
<dbReference type="KEGG" id="phet:94286613"/>
<proteinExistence type="predicted"/>
<reference evidence="3 4" key="1">
    <citation type="submission" date="2021-02" db="EMBL/GenBank/DDBJ databases">
        <title>Porcisia hertigi Genome sequencing and assembly.</title>
        <authorList>
            <person name="Almutairi H."/>
            <person name="Gatherer D."/>
        </authorList>
    </citation>
    <scope>NUCLEOTIDE SEQUENCE [LARGE SCALE GENOMIC DNA]</scope>
    <source>
        <strain evidence="3 4">C119</strain>
    </source>
</reference>